<proteinExistence type="predicted"/>
<organism evidence="1 2">
    <name type="scientific">Algivirga pacifica</name>
    <dbReference type="NCBI Taxonomy" id="1162670"/>
    <lineage>
        <taxon>Bacteria</taxon>
        <taxon>Pseudomonadati</taxon>
        <taxon>Bacteroidota</taxon>
        <taxon>Cytophagia</taxon>
        <taxon>Cytophagales</taxon>
        <taxon>Flammeovirgaceae</taxon>
        <taxon>Algivirga</taxon>
    </lineage>
</organism>
<accession>A0ABP9DHE2</accession>
<dbReference type="RefSeq" id="WP_345372595.1">
    <property type="nucleotide sequence ID" value="NZ_BAABJX010000039.1"/>
</dbReference>
<protein>
    <submittedName>
        <fullName evidence="1">Uncharacterized protein</fullName>
    </submittedName>
</protein>
<dbReference type="EMBL" id="BAABJX010000039">
    <property type="protein sequence ID" value="GAA4840219.1"/>
    <property type="molecule type" value="Genomic_DNA"/>
</dbReference>
<name>A0ABP9DHE2_9BACT</name>
<evidence type="ECO:0000313" key="1">
    <source>
        <dbReference type="EMBL" id="GAA4840219.1"/>
    </source>
</evidence>
<comment type="caution">
    <text evidence="1">The sequence shown here is derived from an EMBL/GenBank/DDBJ whole genome shotgun (WGS) entry which is preliminary data.</text>
</comment>
<keyword evidence="2" id="KW-1185">Reference proteome</keyword>
<gene>
    <name evidence="1" type="ORF">GCM10023331_26700</name>
</gene>
<dbReference type="Proteomes" id="UP001500298">
    <property type="component" value="Unassembled WGS sequence"/>
</dbReference>
<evidence type="ECO:0000313" key="2">
    <source>
        <dbReference type="Proteomes" id="UP001500298"/>
    </source>
</evidence>
<reference evidence="2" key="1">
    <citation type="journal article" date="2019" name="Int. J. Syst. Evol. Microbiol.">
        <title>The Global Catalogue of Microorganisms (GCM) 10K type strain sequencing project: providing services to taxonomists for standard genome sequencing and annotation.</title>
        <authorList>
            <consortium name="The Broad Institute Genomics Platform"/>
            <consortium name="The Broad Institute Genome Sequencing Center for Infectious Disease"/>
            <person name="Wu L."/>
            <person name="Ma J."/>
        </authorList>
    </citation>
    <scope>NUCLEOTIDE SEQUENCE [LARGE SCALE GENOMIC DNA]</scope>
    <source>
        <strain evidence="2">JCM 18326</strain>
    </source>
</reference>
<sequence>MTLIENKSTTKDRAVFEFNRITEELRSLIVVREEEERAEAVINKIKEVKSSLATNEKVGNTYSSSQLKQMLDDINACFSENIKTK</sequence>